<evidence type="ECO:0000313" key="2">
    <source>
        <dbReference type="EMBL" id="OOF91911.1"/>
    </source>
</evidence>
<reference evidence="3" key="1">
    <citation type="journal article" date="2017" name="Genome Biol.">
        <title>Comparative genomics reveals high biological diversity and specific adaptations in the industrially and medically important fungal genus Aspergillus.</title>
        <authorList>
            <person name="de Vries R.P."/>
            <person name="Riley R."/>
            <person name="Wiebenga A."/>
            <person name="Aguilar-Osorio G."/>
            <person name="Amillis S."/>
            <person name="Uchima C.A."/>
            <person name="Anderluh G."/>
            <person name="Asadollahi M."/>
            <person name="Askin M."/>
            <person name="Barry K."/>
            <person name="Battaglia E."/>
            <person name="Bayram O."/>
            <person name="Benocci T."/>
            <person name="Braus-Stromeyer S.A."/>
            <person name="Caldana C."/>
            <person name="Canovas D."/>
            <person name="Cerqueira G.C."/>
            <person name="Chen F."/>
            <person name="Chen W."/>
            <person name="Choi C."/>
            <person name="Clum A."/>
            <person name="Dos Santos R.A."/>
            <person name="Damasio A.R."/>
            <person name="Diallinas G."/>
            <person name="Emri T."/>
            <person name="Fekete E."/>
            <person name="Flipphi M."/>
            <person name="Freyberg S."/>
            <person name="Gallo A."/>
            <person name="Gournas C."/>
            <person name="Habgood R."/>
            <person name="Hainaut M."/>
            <person name="Harispe M.L."/>
            <person name="Henrissat B."/>
            <person name="Hilden K.S."/>
            <person name="Hope R."/>
            <person name="Hossain A."/>
            <person name="Karabika E."/>
            <person name="Karaffa L."/>
            <person name="Karanyi Z."/>
            <person name="Krasevec N."/>
            <person name="Kuo A."/>
            <person name="Kusch H."/>
            <person name="LaButti K."/>
            <person name="Lagendijk E.L."/>
            <person name="Lapidus A."/>
            <person name="Levasseur A."/>
            <person name="Lindquist E."/>
            <person name="Lipzen A."/>
            <person name="Logrieco A.F."/>
            <person name="MacCabe A."/>
            <person name="Maekelae M.R."/>
            <person name="Malavazi I."/>
            <person name="Melin P."/>
            <person name="Meyer V."/>
            <person name="Mielnichuk N."/>
            <person name="Miskei M."/>
            <person name="Molnar A.P."/>
            <person name="Mule G."/>
            <person name="Ngan C.Y."/>
            <person name="Orejas M."/>
            <person name="Orosz E."/>
            <person name="Ouedraogo J.P."/>
            <person name="Overkamp K.M."/>
            <person name="Park H.-S."/>
            <person name="Perrone G."/>
            <person name="Piumi F."/>
            <person name="Punt P.J."/>
            <person name="Ram A.F."/>
            <person name="Ramon A."/>
            <person name="Rauscher S."/>
            <person name="Record E."/>
            <person name="Riano-Pachon D.M."/>
            <person name="Robert V."/>
            <person name="Roehrig J."/>
            <person name="Ruller R."/>
            <person name="Salamov A."/>
            <person name="Salih N.S."/>
            <person name="Samson R.A."/>
            <person name="Sandor E."/>
            <person name="Sanguinetti M."/>
            <person name="Schuetze T."/>
            <person name="Sepcic K."/>
            <person name="Shelest E."/>
            <person name="Sherlock G."/>
            <person name="Sophianopoulou V."/>
            <person name="Squina F.M."/>
            <person name="Sun H."/>
            <person name="Susca A."/>
            <person name="Todd R.B."/>
            <person name="Tsang A."/>
            <person name="Unkles S.E."/>
            <person name="van de Wiele N."/>
            <person name="van Rossen-Uffink D."/>
            <person name="Oliveira J.V."/>
            <person name="Vesth T.C."/>
            <person name="Visser J."/>
            <person name="Yu J.-H."/>
            <person name="Zhou M."/>
            <person name="Andersen M.R."/>
            <person name="Archer D.B."/>
            <person name="Baker S.E."/>
            <person name="Benoit I."/>
            <person name="Brakhage A.A."/>
            <person name="Braus G.H."/>
            <person name="Fischer R."/>
            <person name="Frisvad J.C."/>
            <person name="Goldman G.H."/>
            <person name="Houbraken J."/>
            <person name="Oakley B."/>
            <person name="Pocsi I."/>
            <person name="Scazzocchio C."/>
            <person name="Seiboth B."/>
            <person name="vanKuyk P.A."/>
            <person name="Wortman J."/>
            <person name="Dyer P.S."/>
            <person name="Grigoriev I.V."/>
        </authorList>
    </citation>
    <scope>NUCLEOTIDE SEQUENCE [LARGE SCALE GENOMIC DNA]</scope>
    <source>
        <strain evidence="3">ITEM 5010</strain>
    </source>
</reference>
<dbReference type="Proteomes" id="UP000188318">
    <property type="component" value="Unassembled WGS sequence"/>
</dbReference>
<dbReference type="VEuPathDB" id="FungiDB:ASPCADRAFT_9315"/>
<dbReference type="Gene3D" id="3.50.4.10">
    <property type="entry name" value="Hepatocyte Growth Factor"/>
    <property type="match status" value="1"/>
</dbReference>
<sequence length="146" mass="15404">MKTLSNLLVTLSLLAFPISAKSTSCSSGYASNTVGVFSGAPITFSVKLNGPVACGQKCDSVDKCEAWLYTESSGKCELYRRKALHVTSNLGFAYGTCDGSSALFNSTTSLSAARVSSISVQASATRAVVHNQHSGTPLHHHRRHGH</sequence>
<keyword evidence="1" id="KW-0732">Signal</keyword>
<feature type="signal peptide" evidence="1">
    <location>
        <begin position="1"/>
        <end position="22"/>
    </location>
</feature>
<proteinExistence type="predicted"/>
<organism evidence="2 3">
    <name type="scientific">Aspergillus carbonarius (strain ITEM 5010)</name>
    <dbReference type="NCBI Taxonomy" id="602072"/>
    <lineage>
        <taxon>Eukaryota</taxon>
        <taxon>Fungi</taxon>
        <taxon>Dikarya</taxon>
        <taxon>Ascomycota</taxon>
        <taxon>Pezizomycotina</taxon>
        <taxon>Eurotiomycetes</taxon>
        <taxon>Eurotiomycetidae</taxon>
        <taxon>Eurotiales</taxon>
        <taxon>Aspergillaceae</taxon>
        <taxon>Aspergillus</taxon>
        <taxon>Aspergillus subgen. Circumdati</taxon>
    </lineage>
</organism>
<protein>
    <recommendedName>
        <fullName evidence="4">Apple domain-containing protein</fullName>
    </recommendedName>
</protein>
<keyword evidence="3" id="KW-1185">Reference proteome</keyword>
<dbReference type="AlphaFoldDB" id="A0A1R3RBP5"/>
<feature type="chain" id="PRO_5012413097" description="Apple domain-containing protein" evidence="1">
    <location>
        <begin position="23"/>
        <end position="146"/>
    </location>
</feature>
<dbReference type="OrthoDB" id="4502466at2759"/>
<gene>
    <name evidence="2" type="ORF">ASPCADRAFT_9315</name>
</gene>
<name>A0A1R3RBP5_ASPC5</name>
<accession>A0A1R3RBP5</accession>
<dbReference type="EMBL" id="KV907509">
    <property type="protein sequence ID" value="OOF91911.1"/>
    <property type="molecule type" value="Genomic_DNA"/>
</dbReference>
<evidence type="ECO:0000256" key="1">
    <source>
        <dbReference type="SAM" id="SignalP"/>
    </source>
</evidence>
<evidence type="ECO:0000313" key="3">
    <source>
        <dbReference type="Proteomes" id="UP000188318"/>
    </source>
</evidence>
<dbReference type="OMA" id="CASKCET"/>
<evidence type="ECO:0008006" key="4">
    <source>
        <dbReference type="Google" id="ProtNLM"/>
    </source>
</evidence>